<dbReference type="Gene3D" id="2.10.109.10">
    <property type="entry name" value="Umud Fragment, subunit A"/>
    <property type="match status" value="1"/>
</dbReference>
<dbReference type="Proteomes" id="UP001161390">
    <property type="component" value="Unassembled WGS sequence"/>
</dbReference>
<reference evidence="1" key="1">
    <citation type="journal article" date="2014" name="Int. J. Syst. Evol. Microbiol.">
        <title>Complete genome of a new Firmicutes species belonging to the dominant human colonic microbiota ('Ruminococcus bicirculans') reveals two chromosomes and a selective capacity to utilize plant glucans.</title>
        <authorList>
            <consortium name="NISC Comparative Sequencing Program"/>
            <person name="Wegmann U."/>
            <person name="Louis P."/>
            <person name="Goesmann A."/>
            <person name="Henrissat B."/>
            <person name="Duncan S.H."/>
            <person name="Flint H.J."/>
        </authorList>
    </citation>
    <scope>NUCLEOTIDE SEQUENCE</scope>
    <source>
        <strain evidence="1">NBRC 108216</strain>
    </source>
</reference>
<protein>
    <recommendedName>
        <fullName evidence="3">Peptidase S24/S26A/S26B/S26C domain-containing protein</fullName>
    </recommendedName>
</protein>
<dbReference type="EMBL" id="BSNJ01000002">
    <property type="protein sequence ID" value="GLQ20364.1"/>
    <property type="molecule type" value="Genomic_DNA"/>
</dbReference>
<proteinExistence type="predicted"/>
<evidence type="ECO:0000313" key="1">
    <source>
        <dbReference type="EMBL" id="GLQ20364.1"/>
    </source>
</evidence>
<dbReference type="SUPFAM" id="SSF51306">
    <property type="entry name" value="LexA/Signal peptidase"/>
    <property type="match status" value="1"/>
</dbReference>
<accession>A0ABQ5UZM3</accession>
<reference evidence="1" key="2">
    <citation type="submission" date="2023-01" db="EMBL/GenBank/DDBJ databases">
        <title>Draft genome sequence of Algimonas porphyrae strain NBRC 108216.</title>
        <authorList>
            <person name="Sun Q."/>
            <person name="Mori K."/>
        </authorList>
    </citation>
    <scope>NUCLEOTIDE SEQUENCE</scope>
    <source>
        <strain evidence="1">NBRC 108216</strain>
    </source>
</reference>
<gene>
    <name evidence="1" type="ORF">GCM10007854_13190</name>
</gene>
<dbReference type="RefSeq" id="WP_284370861.1">
    <property type="nucleotide sequence ID" value="NZ_BSNJ01000002.1"/>
</dbReference>
<dbReference type="InterPro" id="IPR036286">
    <property type="entry name" value="LexA/Signal_pep-like_sf"/>
</dbReference>
<keyword evidence="2" id="KW-1185">Reference proteome</keyword>
<name>A0ABQ5UZM3_9PROT</name>
<organism evidence="1 2">
    <name type="scientific">Algimonas porphyrae</name>
    <dbReference type="NCBI Taxonomy" id="1128113"/>
    <lineage>
        <taxon>Bacteria</taxon>
        <taxon>Pseudomonadati</taxon>
        <taxon>Pseudomonadota</taxon>
        <taxon>Alphaproteobacteria</taxon>
        <taxon>Maricaulales</taxon>
        <taxon>Robiginitomaculaceae</taxon>
        <taxon>Algimonas</taxon>
    </lineage>
</organism>
<sequence>MRRIKTDGLEGERLALVEAANARGKNLKELSLKLGRNHSYLYQFVKRHAPAHLTAEDASALGKWLMVDPSSLSANYVSSLLLAESAPAKKPIPIVGYIGAGDEVQFVDSYAKGDGMDEVTVEGYYSPSAVGAVIRGHSMRDRNLFDEDLLIWDDTRPDIEAFVGKRACVVKLADERIMVKQVVHGAEPGLYTLLSSNYPPIEDVALLWCAKIKLVLQRGD</sequence>
<evidence type="ECO:0008006" key="3">
    <source>
        <dbReference type="Google" id="ProtNLM"/>
    </source>
</evidence>
<comment type="caution">
    <text evidence="1">The sequence shown here is derived from an EMBL/GenBank/DDBJ whole genome shotgun (WGS) entry which is preliminary data.</text>
</comment>
<evidence type="ECO:0000313" key="2">
    <source>
        <dbReference type="Proteomes" id="UP001161390"/>
    </source>
</evidence>